<sequence>MNAKSPKAGLNILILKNKQVLLGLLTKKWLYHGKQVFGVPGRDLHFKETIGNGVKRNIKDELGVAVTTYEIISVNANYEYGNHYIGIGVVAKIKGEIKHLKKEDWEKWQWFDINQIPDNLFPDAKNLIKCYLENKVCVAY</sequence>
<reference evidence="2 3" key="1">
    <citation type="journal article" date="2016" name="Nat. Commun.">
        <title>Thousands of microbial genomes shed light on interconnected biogeochemical processes in an aquifer system.</title>
        <authorList>
            <person name="Anantharaman K."/>
            <person name="Brown C.T."/>
            <person name="Hug L.A."/>
            <person name="Sharon I."/>
            <person name="Castelle C.J."/>
            <person name="Probst A.J."/>
            <person name="Thomas B.C."/>
            <person name="Singh A."/>
            <person name="Wilkins M.J."/>
            <person name="Karaoz U."/>
            <person name="Brodie E.L."/>
            <person name="Williams K.H."/>
            <person name="Hubbard S.S."/>
            <person name="Banfield J.F."/>
        </authorList>
    </citation>
    <scope>NUCLEOTIDE SEQUENCE [LARGE SCALE GENOMIC DNA]</scope>
</reference>
<dbReference type="EMBL" id="MFJU01000042">
    <property type="protein sequence ID" value="OGG32913.1"/>
    <property type="molecule type" value="Genomic_DNA"/>
</dbReference>
<dbReference type="Gene3D" id="3.90.79.10">
    <property type="entry name" value="Nucleoside Triphosphate Pyrophosphohydrolase"/>
    <property type="match status" value="1"/>
</dbReference>
<proteinExistence type="predicted"/>
<dbReference type="Proteomes" id="UP000176228">
    <property type="component" value="Unassembled WGS sequence"/>
</dbReference>
<dbReference type="InterPro" id="IPR000086">
    <property type="entry name" value="NUDIX_hydrolase_dom"/>
</dbReference>
<dbReference type="SUPFAM" id="SSF55811">
    <property type="entry name" value="Nudix"/>
    <property type="match status" value="1"/>
</dbReference>
<protein>
    <recommendedName>
        <fullName evidence="1">Nudix hydrolase domain-containing protein</fullName>
    </recommendedName>
</protein>
<organism evidence="2 3">
    <name type="scientific">Candidatus Gottesmanbacteria bacterium RIFCSPLOWO2_01_FULL_42_22</name>
    <dbReference type="NCBI Taxonomy" id="1798391"/>
    <lineage>
        <taxon>Bacteria</taxon>
        <taxon>Candidatus Gottesmaniibacteriota</taxon>
    </lineage>
</organism>
<dbReference type="GO" id="GO:0005829">
    <property type="term" value="C:cytosol"/>
    <property type="evidence" value="ECO:0007669"/>
    <property type="project" value="TreeGrafter"/>
</dbReference>
<dbReference type="AlphaFoldDB" id="A0A1F6B807"/>
<evidence type="ECO:0000259" key="1">
    <source>
        <dbReference type="PROSITE" id="PS51462"/>
    </source>
</evidence>
<dbReference type="PANTHER" id="PTHR16099">
    <property type="entry name" value="8-OXO-DGTP DIPHOSPHATES NUDT15"/>
    <property type="match status" value="1"/>
</dbReference>
<comment type="caution">
    <text evidence="2">The sequence shown here is derived from an EMBL/GenBank/DDBJ whole genome shotgun (WGS) entry which is preliminary data.</text>
</comment>
<dbReference type="PROSITE" id="PS51462">
    <property type="entry name" value="NUDIX"/>
    <property type="match status" value="1"/>
</dbReference>
<evidence type="ECO:0000313" key="3">
    <source>
        <dbReference type="Proteomes" id="UP000176228"/>
    </source>
</evidence>
<dbReference type="InterPro" id="IPR015797">
    <property type="entry name" value="NUDIX_hydrolase-like_dom_sf"/>
</dbReference>
<dbReference type="STRING" id="1798391.A2968_06605"/>
<dbReference type="GO" id="GO:0006203">
    <property type="term" value="P:dGTP catabolic process"/>
    <property type="evidence" value="ECO:0007669"/>
    <property type="project" value="TreeGrafter"/>
</dbReference>
<name>A0A1F6B807_9BACT</name>
<feature type="domain" description="Nudix hydrolase" evidence="1">
    <location>
        <begin position="5"/>
        <end position="136"/>
    </location>
</feature>
<dbReference type="PANTHER" id="PTHR16099:SF5">
    <property type="entry name" value="NUCLEOTIDE TRIPHOSPHATE DIPHOSPHATASE NUDT15"/>
    <property type="match status" value="1"/>
</dbReference>
<dbReference type="Pfam" id="PF00293">
    <property type="entry name" value="NUDIX"/>
    <property type="match status" value="1"/>
</dbReference>
<gene>
    <name evidence="2" type="ORF">A2968_06605</name>
</gene>
<dbReference type="GO" id="GO:0035539">
    <property type="term" value="F:8-oxo-7,8-dihydrodeoxyguanosine triphosphate pyrophosphatase activity"/>
    <property type="evidence" value="ECO:0007669"/>
    <property type="project" value="TreeGrafter"/>
</dbReference>
<evidence type="ECO:0000313" key="2">
    <source>
        <dbReference type="EMBL" id="OGG32913.1"/>
    </source>
</evidence>
<accession>A0A1F6B807</accession>